<feature type="modified residue" description="4-aspartylphosphate" evidence="2">
    <location>
        <position position="54"/>
    </location>
</feature>
<dbReference type="EMBL" id="JABEMB010000001">
    <property type="protein sequence ID" value="NNH02598.1"/>
    <property type="molecule type" value="Genomic_DNA"/>
</dbReference>
<feature type="domain" description="Response regulatory" evidence="3">
    <location>
        <begin position="4"/>
        <end position="116"/>
    </location>
</feature>
<dbReference type="SUPFAM" id="SSF52172">
    <property type="entry name" value="CheY-like"/>
    <property type="match status" value="1"/>
</dbReference>
<dbReference type="InterPro" id="IPR011006">
    <property type="entry name" value="CheY-like_superfamily"/>
</dbReference>
<dbReference type="PANTHER" id="PTHR44591">
    <property type="entry name" value="STRESS RESPONSE REGULATOR PROTEIN 1"/>
    <property type="match status" value="1"/>
</dbReference>
<dbReference type="Gene3D" id="3.40.50.2300">
    <property type="match status" value="1"/>
</dbReference>
<gene>
    <name evidence="4" type="ORF">HLA99_01785</name>
</gene>
<dbReference type="InterPro" id="IPR001789">
    <property type="entry name" value="Sig_transdc_resp-reg_receiver"/>
</dbReference>
<organism evidence="4 5">
    <name type="scientific">Microbacterium ulmi</name>
    <dbReference type="NCBI Taxonomy" id="179095"/>
    <lineage>
        <taxon>Bacteria</taxon>
        <taxon>Bacillati</taxon>
        <taxon>Actinomycetota</taxon>
        <taxon>Actinomycetes</taxon>
        <taxon>Micrococcales</taxon>
        <taxon>Microbacteriaceae</taxon>
        <taxon>Microbacterium</taxon>
    </lineage>
</organism>
<protein>
    <submittedName>
        <fullName evidence="4">Response regulator transcription factor</fullName>
    </submittedName>
</protein>
<comment type="caution">
    <text evidence="4">The sequence shown here is derived from an EMBL/GenBank/DDBJ whole genome shotgun (WGS) entry which is preliminary data.</text>
</comment>
<dbReference type="InterPro" id="IPR050595">
    <property type="entry name" value="Bact_response_regulator"/>
</dbReference>
<evidence type="ECO:0000313" key="5">
    <source>
        <dbReference type="Proteomes" id="UP000543598"/>
    </source>
</evidence>
<name>A0A7Y2LZZ4_9MICO</name>
<evidence type="ECO:0000256" key="2">
    <source>
        <dbReference type="PROSITE-ProRule" id="PRU00169"/>
    </source>
</evidence>
<evidence type="ECO:0000256" key="1">
    <source>
        <dbReference type="ARBA" id="ARBA00022553"/>
    </source>
</evidence>
<evidence type="ECO:0000259" key="3">
    <source>
        <dbReference type="PROSITE" id="PS50110"/>
    </source>
</evidence>
<keyword evidence="1 2" id="KW-0597">Phosphoprotein</keyword>
<dbReference type="AlphaFoldDB" id="A0A7Y2LZZ4"/>
<proteinExistence type="predicted"/>
<sequence length="118" mass="12377">MMPTLLIVDDHDSFRSWARRVLTDDGFEVVGEAADGAAAIDAVAQLHPEVTLLDIVLPDMTGFEVASSVHRETIVVLTSSRSSDDVDPDLVAAVSAGFVEKADLSGTALLGVVARDVG</sequence>
<keyword evidence="5" id="KW-1185">Reference proteome</keyword>
<dbReference type="GO" id="GO:0000160">
    <property type="term" value="P:phosphorelay signal transduction system"/>
    <property type="evidence" value="ECO:0007669"/>
    <property type="project" value="InterPro"/>
</dbReference>
<dbReference type="PANTHER" id="PTHR44591:SF18">
    <property type="entry name" value="REGULATORY PROTEIN"/>
    <property type="match status" value="1"/>
</dbReference>
<reference evidence="4 5" key="1">
    <citation type="submission" date="2020-05" db="EMBL/GenBank/DDBJ databases">
        <title>MicrobeNet Type strains.</title>
        <authorList>
            <person name="Nicholson A.C."/>
        </authorList>
    </citation>
    <scope>NUCLEOTIDE SEQUENCE [LARGE SCALE GENOMIC DNA]</scope>
    <source>
        <strain evidence="4 5">JCM 14282</strain>
    </source>
</reference>
<dbReference type="PROSITE" id="PS50110">
    <property type="entry name" value="RESPONSE_REGULATORY"/>
    <property type="match status" value="1"/>
</dbReference>
<dbReference type="Proteomes" id="UP000543598">
    <property type="component" value="Unassembled WGS sequence"/>
</dbReference>
<dbReference type="Pfam" id="PF00072">
    <property type="entry name" value="Response_reg"/>
    <property type="match status" value="1"/>
</dbReference>
<dbReference type="SMART" id="SM00448">
    <property type="entry name" value="REC"/>
    <property type="match status" value="1"/>
</dbReference>
<accession>A0A7Y2LZZ4</accession>
<evidence type="ECO:0000313" key="4">
    <source>
        <dbReference type="EMBL" id="NNH02598.1"/>
    </source>
</evidence>